<dbReference type="EMBL" id="JACGCI010000214">
    <property type="protein sequence ID" value="KAF6741865.1"/>
    <property type="molecule type" value="Genomic_DNA"/>
</dbReference>
<evidence type="ECO:0000256" key="1">
    <source>
        <dbReference type="SAM" id="MobiDB-lite"/>
    </source>
</evidence>
<comment type="caution">
    <text evidence="2">The sequence shown here is derived from an EMBL/GenBank/DDBJ whole genome shotgun (WGS) entry which is preliminary data.</text>
</comment>
<feature type="compositionally biased region" description="Polar residues" evidence="1">
    <location>
        <begin position="1"/>
        <end position="24"/>
    </location>
</feature>
<gene>
    <name evidence="2" type="ORF">DFP72DRAFT_1083011</name>
</gene>
<dbReference type="Proteomes" id="UP000521943">
    <property type="component" value="Unassembled WGS sequence"/>
</dbReference>
<organism evidence="2 3">
    <name type="scientific">Ephemerocybe angulata</name>
    <dbReference type="NCBI Taxonomy" id="980116"/>
    <lineage>
        <taxon>Eukaryota</taxon>
        <taxon>Fungi</taxon>
        <taxon>Dikarya</taxon>
        <taxon>Basidiomycota</taxon>
        <taxon>Agaricomycotina</taxon>
        <taxon>Agaricomycetes</taxon>
        <taxon>Agaricomycetidae</taxon>
        <taxon>Agaricales</taxon>
        <taxon>Agaricineae</taxon>
        <taxon>Psathyrellaceae</taxon>
        <taxon>Ephemerocybe</taxon>
    </lineage>
</organism>
<feature type="region of interest" description="Disordered" evidence="1">
    <location>
        <begin position="1"/>
        <end position="42"/>
    </location>
</feature>
<dbReference type="AlphaFoldDB" id="A0A8H6H8H2"/>
<proteinExistence type="predicted"/>
<keyword evidence="3" id="KW-1185">Reference proteome</keyword>
<protein>
    <submittedName>
        <fullName evidence="2">Uncharacterized protein</fullName>
    </submittedName>
</protein>
<reference evidence="2 3" key="1">
    <citation type="submission" date="2020-07" db="EMBL/GenBank/DDBJ databases">
        <title>Comparative genomics of pyrophilous fungi reveals a link between fire events and developmental genes.</title>
        <authorList>
            <consortium name="DOE Joint Genome Institute"/>
            <person name="Steindorff A.S."/>
            <person name="Carver A."/>
            <person name="Calhoun S."/>
            <person name="Stillman K."/>
            <person name="Liu H."/>
            <person name="Lipzen A."/>
            <person name="Pangilinan J."/>
            <person name="Labutti K."/>
            <person name="Bruns T.D."/>
            <person name="Grigoriev I.V."/>
        </authorList>
    </citation>
    <scope>NUCLEOTIDE SEQUENCE [LARGE SCALE GENOMIC DNA]</scope>
    <source>
        <strain evidence="2 3">CBS 144469</strain>
    </source>
</reference>
<sequence>MDLASTQQLPFNSSLSPDLAQQGSAAGRAQHGALGPGSTGSPINFIPPGGKAKALPLSLLLCPMVVLPYLLGGKSELKIWQESSVEFQCNSESSLEFHWNSS</sequence>
<evidence type="ECO:0000313" key="3">
    <source>
        <dbReference type="Proteomes" id="UP000521943"/>
    </source>
</evidence>
<name>A0A8H6H8H2_9AGAR</name>
<accession>A0A8H6H8H2</accession>
<evidence type="ECO:0000313" key="2">
    <source>
        <dbReference type="EMBL" id="KAF6741865.1"/>
    </source>
</evidence>